<organism evidence="2 3">
    <name type="scientific">Oryza sativa subsp. japonica</name>
    <name type="common">Rice</name>
    <dbReference type="NCBI Taxonomy" id="39947"/>
    <lineage>
        <taxon>Eukaryota</taxon>
        <taxon>Viridiplantae</taxon>
        <taxon>Streptophyta</taxon>
        <taxon>Embryophyta</taxon>
        <taxon>Tracheophyta</taxon>
        <taxon>Spermatophyta</taxon>
        <taxon>Magnoliopsida</taxon>
        <taxon>Liliopsida</taxon>
        <taxon>Poales</taxon>
        <taxon>Poaceae</taxon>
        <taxon>BOP clade</taxon>
        <taxon>Oryzoideae</taxon>
        <taxon>Oryzeae</taxon>
        <taxon>Oryzinae</taxon>
        <taxon>Oryza</taxon>
        <taxon>Oryza sativa</taxon>
    </lineage>
</organism>
<sequence>MGLGGPSDGSYIFVRGVTGGGIASPYAYPNTNRITAAAGRHRFRRPSFACDDADARHRVAINSRLQFDAVGTPSHASKSTPPASPLADCVATPPPTPSRRQGSCAMCSLLSHHRNPLDHAGDKDVRLDEMACRCNTGLVGNWKDLAGLMG</sequence>
<evidence type="ECO:0000313" key="3">
    <source>
        <dbReference type="Proteomes" id="UP000000763"/>
    </source>
</evidence>
<protein>
    <submittedName>
        <fullName evidence="2">Uncharacterized protein</fullName>
    </submittedName>
</protein>
<accession>Q68UR4</accession>
<dbReference type="Proteomes" id="UP000000763">
    <property type="component" value="Chromosome 9"/>
</dbReference>
<reference evidence="3" key="2">
    <citation type="journal article" date="2008" name="Nucleic Acids Res.">
        <title>The rice annotation project database (RAP-DB): 2008 update.</title>
        <authorList>
            <consortium name="The rice annotation project (RAP)"/>
        </authorList>
    </citation>
    <scope>GENOME REANNOTATION</scope>
    <source>
        <strain evidence="3">cv. Nipponbare</strain>
    </source>
</reference>
<evidence type="ECO:0000313" key="2">
    <source>
        <dbReference type="EMBL" id="BAD36816.1"/>
    </source>
</evidence>
<evidence type="ECO:0000256" key="1">
    <source>
        <dbReference type="SAM" id="MobiDB-lite"/>
    </source>
</evidence>
<dbReference type="AlphaFoldDB" id="Q68UR4"/>
<feature type="region of interest" description="Disordered" evidence="1">
    <location>
        <begin position="71"/>
        <end position="95"/>
    </location>
</feature>
<dbReference type="EMBL" id="AP005560">
    <property type="protein sequence ID" value="BAD36816.1"/>
    <property type="molecule type" value="Genomic_DNA"/>
</dbReference>
<proteinExistence type="predicted"/>
<reference evidence="3" key="1">
    <citation type="journal article" date="2005" name="Nature">
        <title>The map-based sequence of the rice genome.</title>
        <authorList>
            <consortium name="International rice genome sequencing project (IRGSP)"/>
            <person name="Matsumoto T."/>
            <person name="Wu J."/>
            <person name="Kanamori H."/>
            <person name="Katayose Y."/>
            <person name="Fujisawa M."/>
            <person name="Namiki N."/>
            <person name="Mizuno H."/>
            <person name="Yamamoto K."/>
            <person name="Antonio B.A."/>
            <person name="Baba T."/>
            <person name="Sakata K."/>
            <person name="Nagamura Y."/>
            <person name="Aoki H."/>
            <person name="Arikawa K."/>
            <person name="Arita K."/>
            <person name="Bito T."/>
            <person name="Chiden Y."/>
            <person name="Fujitsuka N."/>
            <person name="Fukunaka R."/>
            <person name="Hamada M."/>
            <person name="Harada C."/>
            <person name="Hayashi A."/>
            <person name="Hijishita S."/>
            <person name="Honda M."/>
            <person name="Hosokawa S."/>
            <person name="Ichikawa Y."/>
            <person name="Idonuma A."/>
            <person name="Iijima M."/>
            <person name="Ikeda M."/>
            <person name="Ikeno M."/>
            <person name="Ito K."/>
            <person name="Ito S."/>
            <person name="Ito T."/>
            <person name="Ito Y."/>
            <person name="Ito Y."/>
            <person name="Iwabuchi A."/>
            <person name="Kamiya K."/>
            <person name="Karasawa W."/>
            <person name="Kurita K."/>
            <person name="Katagiri S."/>
            <person name="Kikuta A."/>
            <person name="Kobayashi H."/>
            <person name="Kobayashi N."/>
            <person name="Machita K."/>
            <person name="Maehara T."/>
            <person name="Masukawa M."/>
            <person name="Mizubayashi T."/>
            <person name="Mukai Y."/>
            <person name="Nagasaki H."/>
            <person name="Nagata Y."/>
            <person name="Naito S."/>
            <person name="Nakashima M."/>
            <person name="Nakama Y."/>
            <person name="Nakamichi Y."/>
            <person name="Nakamura M."/>
            <person name="Meguro A."/>
            <person name="Negishi M."/>
            <person name="Ohta I."/>
            <person name="Ohta T."/>
            <person name="Okamoto M."/>
            <person name="Ono N."/>
            <person name="Saji S."/>
            <person name="Sakaguchi M."/>
            <person name="Sakai K."/>
            <person name="Shibata M."/>
            <person name="Shimokawa T."/>
            <person name="Song J."/>
            <person name="Takazaki Y."/>
            <person name="Terasawa K."/>
            <person name="Tsugane M."/>
            <person name="Tsuji K."/>
            <person name="Ueda S."/>
            <person name="Waki K."/>
            <person name="Yamagata H."/>
            <person name="Yamamoto M."/>
            <person name="Yamamoto S."/>
            <person name="Yamane H."/>
            <person name="Yoshiki S."/>
            <person name="Yoshihara R."/>
            <person name="Yukawa K."/>
            <person name="Zhong H."/>
            <person name="Yano M."/>
            <person name="Yuan Q."/>
            <person name="Ouyang S."/>
            <person name="Liu J."/>
            <person name="Jones K.M."/>
            <person name="Gansberger K."/>
            <person name="Moffat K."/>
            <person name="Hill J."/>
            <person name="Bera J."/>
            <person name="Fadrosh D."/>
            <person name="Jin S."/>
            <person name="Johri S."/>
            <person name="Kim M."/>
            <person name="Overton L."/>
            <person name="Reardon M."/>
            <person name="Tsitrin T."/>
            <person name="Vuong H."/>
            <person name="Weaver B."/>
            <person name="Ciecko A."/>
            <person name="Tallon L."/>
            <person name="Jackson J."/>
            <person name="Pai G."/>
            <person name="Aken S.V."/>
            <person name="Utterback T."/>
            <person name="Reidmuller S."/>
            <person name="Feldblyum T."/>
            <person name="Hsiao J."/>
            <person name="Zismann V."/>
            <person name="Iobst S."/>
            <person name="de Vazeille A.R."/>
            <person name="Buell C.R."/>
            <person name="Ying K."/>
            <person name="Li Y."/>
            <person name="Lu T."/>
            <person name="Huang Y."/>
            <person name="Zhao Q."/>
            <person name="Feng Q."/>
            <person name="Zhang L."/>
            <person name="Zhu J."/>
            <person name="Weng Q."/>
            <person name="Mu J."/>
            <person name="Lu Y."/>
            <person name="Fan D."/>
            <person name="Liu Y."/>
            <person name="Guan J."/>
            <person name="Zhang Y."/>
            <person name="Yu S."/>
            <person name="Liu X."/>
            <person name="Zhang Y."/>
            <person name="Hong G."/>
            <person name="Han B."/>
            <person name="Choisne N."/>
            <person name="Demange N."/>
            <person name="Orjeda G."/>
            <person name="Samain S."/>
            <person name="Cattolico L."/>
            <person name="Pelletier E."/>
            <person name="Couloux A."/>
            <person name="Segurens B."/>
            <person name="Wincker P."/>
            <person name="D'Hont A."/>
            <person name="Scarpelli C."/>
            <person name="Weissenbach J."/>
            <person name="Salanoubat M."/>
            <person name="Quetier F."/>
            <person name="Yu Y."/>
            <person name="Kim H.R."/>
            <person name="Rambo T."/>
            <person name="Currie J."/>
            <person name="Collura K."/>
            <person name="Luo M."/>
            <person name="Yang T."/>
            <person name="Ammiraju J.S.S."/>
            <person name="Engler F."/>
            <person name="Soderlund C."/>
            <person name="Wing R.A."/>
            <person name="Palmer L.E."/>
            <person name="de la Bastide M."/>
            <person name="Spiegel L."/>
            <person name="Nascimento L."/>
            <person name="Zutavern T."/>
            <person name="O'Shaughnessy A."/>
            <person name="Dike S."/>
            <person name="Dedhia N."/>
            <person name="Preston R."/>
            <person name="Balija V."/>
            <person name="McCombie W.R."/>
            <person name="Chow T."/>
            <person name="Chen H."/>
            <person name="Chung M."/>
            <person name="Chen C."/>
            <person name="Shaw J."/>
            <person name="Wu H."/>
            <person name="Hsiao K."/>
            <person name="Chao Y."/>
            <person name="Chu M."/>
            <person name="Cheng C."/>
            <person name="Hour A."/>
            <person name="Lee P."/>
            <person name="Lin S."/>
            <person name="Lin Y."/>
            <person name="Liou J."/>
            <person name="Liu S."/>
            <person name="Hsing Y."/>
            <person name="Raghuvanshi S."/>
            <person name="Mohanty A."/>
            <person name="Bharti A.K."/>
            <person name="Gaur A."/>
            <person name="Gupta V."/>
            <person name="Kumar D."/>
            <person name="Ravi V."/>
            <person name="Vij S."/>
            <person name="Kapur A."/>
            <person name="Khurana P."/>
            <person name="Khurana P."/>
            <person name="Khurana J.P."/>
            <person name="Tyagi A.K."/>
            <person name="Gaikwad K."/>
            <person name="Singh A."/>
            <person name="Dalal V."/>
            <person name="Srivastava S."/>
            <person name="Dixit A."/>
            <person name="Pal A.K."/>
            <person name="Ghazi I.A."/>
            <person name="Yadav M."/>
            <person name="Pandit A."/>
            <person name="Bhargava A."/>
            <person name="Sureshbabu K."/>
            <person name="Batra K."/>
            <person name="Sharma T.R."/>
            <person name="Mohapatra T."/>
            <person name="Singh N.K."/>
            <person name="Messing J."/>
            <person name="Nelson A.B."/>
            <person name="Fuks G."/>
            <person name="Kavchok S."/>
            <person name="Keizer G."/>
            <person name="Linton E."/>
            <person name="Llaca V."/>
            <person name="Song R."/>
            <person name="Tanyolac B."/>
            <person name="Young S."/>
            <person name="Ho-Il K."/>
            <person name="Hahn J.H."/>
            <person name="Sangsakoo G."/>
            <person name="Vanavichit A."/>
            <person name="de Mattos Luiz.A.T."/>
            <person name="Zimmer P.D."/>
            <person name="Malone G."/>
            <person name="Dellagostin O."/>
            <person name="de Oliveira A.C."/>
            <person name="Bevan M."/>
            <person name="Bancroft I."/>
            <person name="Minx P."/>
            <person name="Cordum H."/>
            <person name="Wilson R."/>
            <person name="Cheng Z."/>
            <person name="Jin W."/>
            <person name="Jiang J."/>
            <person name="Leong S.A."/>
            <person name="Iwama H."/>
            <person name="Gojobori T."/>
            <person name="Itoh T."/>
            <person name="Niimura Y."/>
            <person name="Fujii Y."/>
            <person name="Habara T."/>
            <person name="Sakai H."/>
            <person name="Sato Y."/>
            <person name="Wilson G."/>
            <person name="Kumar K."/>
            <person name="McCouch S."/>
            <person name="Juretic N."/>
            <person name="Hoen D."/>
            <person name="Wright S."/>
            <person name="Bruskiewich R."/>
            <person name="Bureau T."/>
            <person name="Miyao A."/>
            <person name="Hirochika H."/>
            <person name="Nishikawa T."/>
            <person name="Kadowaki K."/>
            <person name="Sugiura M."/>
            <person name="Burr B."/>
            <person name="Sasaki T."/>
        </authorList>
    </citation>
    <scope>NUCLEOTIDE SEQUENCE [LARGE SCALE GENOMIC DNA]</scope>
    <source>
        <strain evidence="3">cv. Nipponbare</strain>
    </source>
</reference>
<name>Q68UR4_ORYSJ</name>
<gene>
    <name evidence="2" type="primary">OJ1178_D01.7</name>
</gene>